<dbReference type="InterPro" id="IPR023468">
    <property type="entry name" value="Riboflavin_kinase"/>
</dbReference>
<sequence>MKGEVIHGDGVGKKLGYPTANLDIKKEKIKLSPGVYAARAVLNAKKYNASLVIQEKVWKVEVHLLDYVGEDFYGAYLEVAVVEKVSELIPFKTEKELIEKIERDIRKVREVL</sequence>
<gene>
    <name evidence="9" type="ORF">A3G00_03385</name>
</gene>
<dbReference type="PANTHER" id="PTHR22749:SF6">
    <property type="entry name" value="RIBOFLAVIN KINASE"/>
    <property type="match status" value="1"/>
</dbReference>
<dbReference type="GO" id="GO:0009231">
    <property type="term" value="P:riboflavin biosynthetic process"/>
    <property type="evidence" value="ECO:0007669"/>
    <property type="project" value="InterPro"/>
</dbReference>
<evidence type="ECO:0000256" key="2">
    <source>
        <dbReference type="ARBA" id="ARBA00022630"/>
    </source>
</evidence>
<feature type="domain" description="Riboflavin kinase" evidence="8">
    <location>
        <begin position="1"/>
        <end position="112"/>
    </location>
</feature>
<organism evidence="9 10">
    <name type="scientific">Candidatus Magasanikbacteria bacterium RIFCSPLOWO2_12_FULL_43_12</name>
    <dbReference type="NCBI Taxonomy" id="1798692"/>
    <lineage>
        <taxon>Bacteria</taxon>
        <taxon>Candidatus Magasanikiibacteriota</taxon>
    </lineage>
</organism>
<dbReference type="SUPFAM" id="SSF82114">
    <property type="entry name" value="Riboflavin kinase-like"/>
    <property type="match status" value="1"/>
</dbReference>
<protein>
    <recommendedName>
        <fullName evidence="1">riboflavin kinase</fullName>
        <ecNumber evidence="1">2.7.1.26</ecNumber>
    </recommendedName>
</protein>
<dbReference type="InterPro" id="IPR015865">
    <property type="entry name" value="Riboflavin_kinase_bac/euk"/>
</dbReference>
<accession>A0A1F6MR70</accession>
<evidence type="ECO:0000313" key="10">
    <source>
        <dbReference type="Proteomes" id="UP000178347"/>
    </source>
</evidence>
<dbReference type="GO" id="GO:0009398">
    <property type="term" value="P:FMN biosynthetic process"/>
    <property type="evidence" value="ECO:0007669"/>
    <property type="project" value="TreeGrafter"/>
</dbReference>
<keyword evidence="2" id="KW-0285">Flavoprotein</keyword>
<evidence type="ECO:0000256" key="7">
    <source>
        <dbReference type="ARBA" id="ARBA00047880"/>
    </source>
</evidence>
<keyword evidence="4" id="KW-0808">Transferase</keyword>
<dbReference type="Pfam" id="PF01687">
    <property type="entry name" value="Flavokinase"/>
    <property type="match status" value="1"/>
</dbReference>
<evidence type="ECO:0000259" key="8">
    <source>
        <dbReference type="SMART" id="SM00904"/>
    </source>
</evidence>
<keyword evidence="3" id="KW-0288">FMN</keyword>
<dbReference type="InterPro" id="IPR023465">
    <property type="entry name" value="Riboflavin_kinase_dom_sf"/>
</dbReference>
<dbReference type="Proteomes" id="UP000178347">
    <property type="component" value="Unassembled WGS sequence"/>
</dbReference>
<dbReference type="EC" id="2.7.1.26" evidence="1"/>
<evidence type="ECO:0000256" key="4">
    <source>
        <dbReference type="ARBA" id="ARBA00022679"/>
    </source>
</evidence>
<dbReference type="STRING" id="1798692.A3G00_03385"/>
<evidence type="ECO:0000256" key="1">
    <source>
        <dbReference type="ARBA" id="ARBA00012105"/>
    </source>
</evidence>
<dbReference type="GO" id="GO:0008531">
    <property type="term" value="F:riboflavin kinase activity"/>
    <property type="evidence" value="ECO:0007669"/>
    <property type="project" value="UniProtKB-EC"/>
</dbReference>
<keyword evidence="6" id="KW-0067">ATP-binding</keyword>
<dbReference type="SMART" id="SM00904">
    <property type="entry name" value="Flavokinase"/>
    <property type="match status" value="1"/>
</dbReference>
<evidence type="ECO:0000256" key="3">
    <source>
        <dbReference type="ARBA" id="ARBA00022643"/>
    </source>
</evidence>
<name>A0A1F6MR70_9BACT</name>
<dbReference type="EMBL" id="MFQN01000033">
    <property type="protein sequence ID" value="OGH73923.1"/>
    <property type="molecule type" value="Genomic_DNA"/>
</dbReference>
<dbReference type="AlphaFoldDB" id="A0A1F6MR70"/>
<dbReference type="PANTHER" id="PTHR22749">
    <property type="entry name" value="RIBOFLAVIN KINASE/FMN ADENYLYLTRANSFERASE"/>
    <property type="match status" value="1"/>
</dbReference>
<comment type="catalytic activity">
    <reaction evidence="7">
        <text>riboflavin + ATP = FMN + ADP + H(+)</text>
        <dbReference type="Rhea" id="RHEA:14357"/>
        <dbReference type="ChEBI" id="CHEBI:15378"/>
        <dbReference type="ChEBI" id="CHEBI:30616"/>
        <dbReference type="ChEBI" id="CHEBI:57986"/>
        <dbReference type="ChEBI" id="CHEBI:58210"/>
        <dbReference type="ChEBI" id="CHEBI:456216"/>
        <dbReference type="EC" id="2.7.1.26"/>
    </reaction>
</comment>
<reference evidence="9 10" key="1">
    <citation type="journal article" date="2016" name="Nat. Commun.">
        <title>Thousands of microbial genomes shed light on interconnected biogeochemical processes in an aquifer system.</title>
        <authorList>
            <person name="Anantharaman K."/>
            <person name="Brown C.T."/>
            <person name="Hug L.A."/>
            <person name="Sharon I."/>
            <person name="Castelle C.J."/>
            <person name="Probst A.J."/>
            <person name="Thomas B.C."/>
            <person name="Singh A."/>
            <person name="Wilkins M.J."/>
            <person name="Karaoz U."/>
            <person name="Brodie E.L."/>
            <person name="Williams K.H."/>
            <person name="Hubbard S.S."/>
            <person name="Banfield J.F."/>
        </authorList>
    </citation>
    <scope>NUCLEOTIDE SEQUENCE [LARGE SCALE GENOMIC DNA]</scope>
</reference>
<comment type="caution">
    <text evidence="9">The sequence shown here is derived from an EMBL/GenBank/DDBJ whole genome shotgun (WGS) entry which is preliminary data.</text>
</comment>
<proteinExistence type="predicted"/>
<evidence type="ECO:0000256" key="5">
    <source>
        <dbReference type="ARBA" id="ARBA00022741"/>
    </source>
</evidence>
<evidence type="ECO:0000256" key="6">
    <source>
        <dbReference type="ARBA" id="ARBA00022840"/>
    </source>
</evidence>
<dbReference type="GO" id="GO:0005524">
    <property type="term" value="F:ATP binding"/>
    <property type="evidence" value="ECO:0007669"/>
    <property type="project" value="UniProtKB-KW"/>
</dbReference>
<keyword evidence="5" id="KW-0547">Nucleotide-binding</keyword>
<evidence type="ECO:0000313" key="9">
    <source>
        <dbReference type="EMBL" id="OGH73923.1"/>
    </source>
</evidence>
<dbReference type="Gene3D" id="2.40.30.30">
    <property type="entry name" value="Riboflavin kinase-like"/>
    <property type="match status" value="1"/>
</dbReference>